<evidence type="ECO:0000256" key="1">
    <source>
        <dbReference type="ARBA" id="ARBA00023002"/>
    </source>
</evidence>
<dbReference type="InterPro" id="IPR012348">
    <property type="entry name" value="RNR-like"/>
</dbReference>
<keyword evidence="4" id="KW-1185">Reference proteome</keyword>
<dbReference type="GO" id="GO:0016709">
    <property type="term" value="F:oxidoreductase activity, acting on paired donors, with incorporation or reduction of molecular oxygen, NAD(P)H as one donor, and incorporation of one atom of oxygen"/>
    <property type="evidence" value="ECO:0007669"/>
    <property type="project" value="InterPro"/>
</dbReference>
<dbReference type="PIRSF" id="PIRSF000040">
    <property type="entry name" value="MMOH_comp"/>
    <property type="match status" value="1"/>
</dbReference>
<dbReference type="SUPFAM" id="SSF47240">
    <property type="entry name" value="Ferritin-like"/>
    <property type="match status" value="1"/>
</dbReference>
<dbReference type="EMBL" id="FNZE01000008">
    <property type="protein sequence ID" value="SEJ42653.1"/>
    <property type="molecule type" value="Genomic_DNA"/>
</dbReference>
<organism evidence="3 4">
    <name type="scientific">Pseudomonas linyingensis</name>
    <dbReference type="NCBI Taxonomy" id="915471"/>
    <lineage>
        <taxon>Bacteria</taxon>
        <taxon>Pseudomonadati</taxon>
        <taxon>Pseudomonadota</taxon>
        <taxon>Gammaproteobacteria</taxon>
        <taxon>Pseudomonadales</taxon>
        <taxon>Pseudomonadaceae</taxon>
        <taxon>Pseudomonas</taxon>
    </lineage>
</organism>
<keyword evidence="1" id="KW-0560">Oxidoreductase</keyword>
<dbReference type="RefSeq" id="WP_090311133.1">
    <property type="nucleotide sequence ID" value="NZ_FNZE01000008.1"/>
</dbReference>
<evidence type="ECO:0000313" key="4">
    <source>
        <dbReference type="Proteomes" id="UP000242930"/>
    </source>
</evidence>
<accession>A0A1H6YMV8</accession>
<protein>
    <submittedName>
        <fullName evidence="3">Toluene monooxygenase system protein E</fullName>
    </submittedName>
</protein>
<keyword evidence="2 3" id="KW-0503">Monooxygenase</keyword>
<evidence type="ECO:0000256" key="2">
    <source>
        <dbReference type="ARBA" id="ARBA00023033"/>
    </source>
</evidence>
<dbReference type="Pfam" id="PF02332">
    <property type="entry name" value="Phenol_Hydrox"/>
    <property type="match status" value="1"/>
</dbReference>
<name>A0A1H6YMV8_9PSED</name>
<sequence length="328" mass="37865">MSEVEVLKPLKTWSHLAARRRKPSEYEVVTANLLYNTRDQNAPYEADPDLFMNRWYKQYRNASPLQHGDWNAFRDPDELVYRTYNMLQDGQETYVFGLLDQFNEREHDKALEAHWAGTLARVYTPARYLFHTVQMTSVYLQQMSPASTITNCVAFQAADSLRWLSHTAYRTKELSLTFPDKGFGKDERNYWENDQAWQGFRELMEKVLTTWDWGEAFVALNLVAKPAIEETVLRKLGEVARHNNDTLLGMLTDAELLDATRHRRWASALVKMTLDNQANAEVIKGWIAKWEPLADKAIDAYCSALSDAPNAAADAKSATRDFRRSLQL</sequence>
<reference evidence="4" key="1">
    <citation type="submission" date="2016-10" db="EMBL/GenBank/DDBJ databases">
        <authorList>
            <person name="Varghese N."/>
            <person name="Submissions S."/>
        </authorList>
    </citation>
    <scope>NUCLEOTIDE SEQUENCE [LARGE SCALE GENOMIC DNA]</scope>
    <source>
        <strain evidence="4">LMG 25967</strain>
    </source>
</reference>
<dbReference type="InterPro" id="IPR003430">
    <property type="entry name" value="Phenol_Hydrox"/>
</dbReference>
<dbReference type="OrthoDB" id="9806768at2"/>
<dbReference type="InterPro" id="IPR012078">
    <property type="entry name" value="MP_mOase_hydro"/>
</dbReference>
<dbReference type="InterPro" id="IPR009078">
    <property type="entry name" value="Ferritin-like_SF"/>
</dbReference>
<dbReference type="Gene3D" id="1.10.620.20">
    <property type="entry name" value="Ribonucleotide Reductase, subunit A"/>
    <property type="match status" value="1"/>
</dbReference>
<dbReference type="Proteomes" id="UP000242930">
    <property type="component" value="Unassembled WGS sequence"/>
</dbReference>
<gene>
    <name evidence="3" type="ORF">SAMN05216201_108156</name>
</gene>
<dbReference type="STRING" id="915471.SAMN05216201_108156"/>
<dbReference type="CDD" id="cd01058">
    <property type="entry name" value="AAMH_B"/>
    <property type="match status" value="1"/>
</dbReference>
<proteinExistence type="predicted"/>
<evidence type="ECO:0000313" key="3">
    <source>
        <dbReference type="EMBL" id="SEJ42653.1"/>
    </source>
</evidence>
<dbReference type="AlphaFoldDB" id="A0A1H6YMV8"/>